<dbReference type="PANTHER" id="PTHR33154">
    <property type="entry name" value="TRANSCRIPTIONAL REGULATOR, ARSR FAMILY"/>
    <property type="match status" value="1"/>
</dbReference>
<evidence type="ECO:0000256" key="1">
    <source>
        <dbReference type="ARBA" id="ARBA00023015"/>
    </source>
</evidence>
<dbReference type="InterPro" id="IPR011991">
    <property type="entry name" value="ArsR-like_HTH"/>
</dbReference>
<dbReference type="STRING" id="574087.Acear_0673"/>
<evidence type="ECO:0000256" key="2">
    <source>
        <dbReference type="ARBA" id="ARBA00023125"/>
    </source>
</evidence>
<organism evidence="5 6">
    <name type="scientific">Acetohalobium arabaticum (strain ATCC 49924 / DSM 5501 / Z-7288)</name>
    <dbReference type="NCBI Taxonomy" id="574087"/>
    <lineage>
        <taxon>Bacteria</taxon>
        <taxon>Bacillati</taxon>
        <taxon>Bacillota</taxon>
        <taxon>Clostridia</taxon>
        <taxon>Halanaerobiales</taxon>
        <taxon>Halobacteroidaceae</taxon>
        <taxon>Acetohalobium</taxon>
    </lineage>
</organism>
<protein>
    <submittedName>
        <fullName evidence="5">Transcriptional regulator, ArsR family</fullName>
    </submittedName>
</protein>
<dbReference type="AlphaFoldDB" id="D9QVF4"/>
<evidence type="ECO:0000256" key="3">
    <source>
        <dbReference type="ARBA" id="ARBA00023163"/>
    </source>
</evidence>
<sequence length="104" mass="11603">MIILQDLLVGLKAIADEKRLKLVNLLLKQDYCVGALAKELEISKSAVSQHLKVLRESELVIGEKRGYWVHYSVQEDKLIELADGLKGLITESKSQSTGCCHHSD</sequence>
<dbReference type="Gene3D" id="1.10.10.10">
    <property type="entry name" value="Winged helix-like DNA-binding domain superfamily/Winged helix DNA-binding domain"/>
    <property type="match status" value="1"/>
</dbReference>
<dbReference type="GO" id="GO:0003700">
    <property type="term" value="F:DNA-binding transcription factor activity"/>
    <property type="evidence" value="ECO:0007669"/>
    <property type="project" value="InterPro"/>
</dbReference>
<proteinExistence type="predicted"/>
<dbReference type="NCBIfam" id="NF033788">
    <property type="entry name" value="HTH_metalloreg"/>
    <property type="match status" value="1"/>
</dbReference>
<dbReference type="InterPro" id="IPR051081">
    <property type="entry name" value="HTH_MetalResp_TranReg"/>
</dbReference>
<keyword evidence="1" id="KW-0805">Transcription regulation</keyword>
<dbReference type="CDD" id="cd00090">
    <property type="entry name" value="HTH_ARSR"/>
    <property type="match status" value="1"/>
</dbReference>
<accession>D9QVF4</accession>
<keyword evidence="2" id="KW-0238">DNA-binding</keyword>
<dbReference type="Proteomes" id="UP000001661">
    <property type="component" value="Chromosome"/>
</dbReference>
<dbReference type="GO" id="GO:0003677">
    <property type="term" value="F:DNA binding"/>
    <property type="evidence" value="ECO:0007669"/>
    <property type="project" value="UniProtKB-KW"/>
</dbReference>
<feature type="domain" description="HTH arsR-type" evidence="4">
    <location>
        <begin position="1"/>
        <end position="93"/>
    </location>
</feature>
<dbReference type="PRINTS" id="PR00778">
    <property type="entry name" value="HTHARSR"/>
</dbReference>
<dbReference type="InterPro" id="IPR036388">
    <property type="entry name" value="WH-like_DNA-bd_sf"/>
</dbReference>
<keyword evidence="3" id="KW-0804">Transcription</keyword>
<dbReference type="PANTHER" id="PTHR33154:SF18">
    <property type="entry name" value="ARSENICAL RESISTANCE OPERON REPRESSOR"/>
    <property type="match status" value="1"/>
</dbReference>
<gene>
    <name evidence="5" type="ordered locus">Acear_0673</name>
</gene>
<dbReference type="KEGG" id="aar:Acear_0673"/>
<dbReference type="InterPro" id="IPR036390">
    <property type="entry name" value="WH_DNA-bd_sf"/>
</dbReference>
<keyword evidence="6" id="KW-1185">Reference proteome</keyword>
<dbReference type="Pfam" id="PF01022">
    <property type="entry name" value="HTH_5"/>
    <property type="match status" value="1"/>
</dbReference>
<evidence type="ECO:0000313" key="5">
    <source>
        <dbReference type="EMBL" id="ADL12213.1"/>
    </source>
</evidence>
<dbReference type="PROSITE" id="PS50987">
    <property type="entry name" value="HTH_ARSR_2"/>
    <property type="match status" value="1"/>
</dbReference>
<name>D9QVF4_ACEAZ</name>
<dbReference type="HOGENOM" id="CLU_097806_3_1_9"/>
<dbReference type="EMBL" id="CP002105">
    <property type="protein sequence ID" value="ADL12213.1"/>
    <property type="molecule type" value="Genomic_DNA"/>
</dbReference>
<reference evidence="5 6" key="1">
    <citation type="journal article" date="2010" name="Stand. Genomic Sci.">
        <title>Complete genome sequence of Acetohalobium arabaticum type strain (Z-7288).</title>
        <authorList>
            <person name="Sikorski J."/>
            <person name="Lapidus A."/>
            <person name="Chertkov O."/>
            <person name="Lucas S."/>
            <person name="Copeland A."/>
            <person name="Glavina Del Rio T."/>
            <person name="Nolan M."/>
            <person name="Tice H."/>
            <person name="Cheng J.F."/>
            <person name="Han C."/>
            <person name="Brambilla E."/>
            <person name="Pitluck S."/>
            <person name="Liolios K."/>
            <person name="Ivanova N."/>
            <person name="Mavromatis K."/>
            <person name="Mikhailova N."/>
            <person name="Pati A."/>
            <person name="Bruce D."/>
            <person name="Detter C."/>
            <person name="Tapia R."/>
            <person name="Goodwin L."/>
            <person name="Chen A."/>
            <person name="Palaniappan K."/>
            <person name="Land M."/>
            <person name="Hauser L."/>
            <person name="Chang Y.J."/>
            <person name="Jeffries C.D."/>
            <person name="Rohde M."/>
            <person name="Goker M."/>
            <person name="Spring S."/>
            <person name="Woyke T."/>
            <person name="Bristow J."/>
            <person name="Eisen J.A."/>
            <person name="Markowitz V."/>
            <person name="Hugenholtz P."/>
            <person name="Kyrpides N.C."/>
            <person name="Klenk H.P."/>
        </authorList>
    </citation>
    <scope>NUCLEOTIDE SEQUENCE [LARGE SCALE GENOMIC DNA]</scope>
    <source>
        <strain evidence="6">ATCC 49924 / DSM 5501 / Z-7288</strain>
    </source>
</reference>
<evidence type="ECO:0000313" key="6">
    <source>
        <dbReference type="Proteomes" id="UP000001661"/>
    </source>
</evidence>
<dbReference type="InterPro" id="IPR001845">
    <property type="entry name" value="HTH_ArsR_DNA-bd_dom"/>
</dbReference>
<dbReference type="eggNOG" id="COG0640">
    <property type="taxonomic scope" value="Bacteria"/>
</dbReference>
<dbReference type="SUPFAM" id="SSF46785">
    <property type="entry name" value="Winged helix' DNA-binding domain"/>
    <property type="match status" value="1"/>
</dbReference>
<evidence type="ECO:0000259" key="4">
    <source>
        <dbReference type="PROSITE" id="PS50987"/>
    </source>
</evidence>
<dbReference type="SMART" id="SM00418">
    <property type="entry name" value="HTH_ARSR"/>
    <property type="match status" value="1"/>
</dbReference>